<feature type="domain" description="Protein kinase" evidence="7">
    <location>
        <begin position="473"/>
        <end position="577"/>
    </location>
</feature>
<dbReference type="InterPro" id="IPR045272">
    <property type="entry name" value="ANXUR1/2-like"/>
</dbReference>
<keyword evidence="1" id="KW-0723">Serine/threonine-protein kinase</keyword>
<dbReference type="Pfam" id="PF07714">
    <property type="entry name" value="PK_Tyr_Ser-Thr"/>
    <property type="match status" value="1"/>
</dbReference>
<evidence type="ECO:0000256" key="5">
    <source>
        <dbReference type="ARBA" id="ARBA00022840"/>
    </source>
</evidence>
<feature type="transmembrane region" description="Helical" evidence="6">
    <location>
        <begin position="370"/>
        <end position="394"/>
    </location>
</feature>
<dbReference type="EMBL" id="JAMFTS010000001">
    <property type="protein sequence ID" value="KAJ4805124.1"/>
    <property type="molecule type" value="Genomic_DNA"/>
</dbReference>
<proteinExistence type="predicted"/>
<dbReference type="SUPFAM" id="SSF56112">
    <property type="entry name" value="Protein kinase-like (PK-like)"/>
    <property type="match status" value="1"/>
</dbReference>
<accession>A0AAV8GJK0</accession>
<keyword evidence="9" id="KW-1185">Reference proteome</keyword>
<sequence length="577" mass="64225">MDWYPSISNLFLLHVGMHTYSKAKAIGTFPDTINNLIWVGDIDTNYIPIETSQNSTIMYQDPDVPTIPFSKARIFTANYTYKFSLSPGRKCAKYAYLIREFSINVTSSILNLTFAPSTENPNAFAFINGIEIVSSPDLFSISPAYYGDGTHTKFPYDPGMAFQTMYRLNVGGRSLAPFEDSSSLYRTWDDDSDYIFGAAVGVTIQNDTNVIIEYPPIVPQYVAPVSVYETARSMGPNPQINLNYNLTWILTVRRCRVLLPPEIPFLRDTIPDNPGQPIDGGGIGKPVYMDYVVATVGLGQIDMWVAFHPDLSTGSAYFDAILNGLEVFKMGMTDNTFAGLNPVPVAQNTIDPTRTNGKKHDSSKKKIVKIIGLVVGVPCGVLLSSLLVFSLFCATCKRLKNKKKQSKEDKVSTHSTVWTPLSLYRFSSSHSDDPSKANTTGTGIGTGTYNSPLWTNLCRHFSFPEILAATNGFDEALVLGVGRSDKVYRGEIDNGSTMVAVKRANPLSEQGFHKFQTEIEMLSQLRHRHLVSLIGYCEESNEMILVYDYMAHGTLQQHLYESQNSPLTWSQRLKNLH</sequence>
<evidence type="ECO:0000256" key="6">
    <source>
        <dbReference type="SAM" id="Phobius"/>
    </source>
</evidence>
<dbReference type="FunFam" id="3.30.200.20:FF:000039">
    <property type="entry name" value="receptor-like protein kinase FERONIA"/>
    <property type="match status" value="1"/>
</dbReference>
<name>A0AAV8GJK0_9POAL</name>
<dbReference type="InterPro" id="IPR011009">
    <property type="entry name" value="Kinase-like_dom_sf"/>
</dbReference>
<keyword evidence="6" id="KW-1133">Transmembrane helix</keyword>
<dbReference type="Proteomes" id="UP001140206">
    <property type="component" value="Chromosome 1"/>
</dbReference>
<dbReference type="GO" id="GO:0005524">
    <property type="term" value="F:ATP binding"/>
    <property type="evidence" value="ECO:0007669"/>
    <property type="project" value="UniProtKB-KW"/>
</dbReference>
<dbReference type="GO" id="GO:0004714">
    <property type="term" value="F:transmembrane receptor protein tyrosine kinase activity"/>
    <property type="evidence" value="ECO:0007669"/>
    <property type="project" value="InterPro"/>
</dbReference>
<evidence type="ECO:0000256" key="4">
    <source>
        <dbReference type="ARBA" id="ARBA00022777"/>
    </source>
</evidence>
<organism evidence="8 9">
    <name type="scientific">Rhynchospora pubera</name>
    <dbReference type="NCBI Taxonomy" id="906938"/>
    <lineage>
        <taxon>Eukaryota</taxon>
        <taxon>Viridiplantae</taxon>
        <taxon>Streptophyta</taxon>
        <taxon>Embryophyta</taxon>
        <taxon>Tracheophyta</taxon>
        <taxon>Spermatophyta</taxon>
        <taxon>Magnoliopsida</taxon>
        <taxon>Liliopsida</taxon>
        <taxon>Poales</taxon>
        <taxon>Cyperaceae</taxon>
        <taxon>Cyperoideae</taxon>
        <taxon>Rhynchosporeae</taxon>
        <taxon>Rhynchospora</taxon>
    </lineage>
</organism>
<keyword evidence="4 8" id="KW-0418">Kinase</keyword>
<keyword evidence="8" id="KW-0675">Receptor</keyword>
<reference evidence="8" key="1">
    <citation type="submission" date="2022-08" db="EMBL/GenBank/DDBJ databases">
        <authorList>
            <person name="Marques A."/>
        </authorList>
    </citation>
    <scope>NUCLEOTIDE SEQUENCE</scope>
    <source>
        <strain evidence="8">RhyPub2mFocal</strain>
        <tissue evidence="8">Leaves</tissue>
    </source>
</reference>
<comment type="caution">
    <text evidence="8">The sequence shown here is derived from an EMBL/GenBank/DDBJ whole genome shotgun (WGS) entry which is preliminary data.</text>
</comment>
<evidence type="ECO:0000313" key="9">
    <source>
        <dbReference type="Proteomes" id="UP001140206"/>
    </source>
</evidence>
<dbReference type="PANTHER" id="PTHR34590:SF5">
    <property type="entry name" value="OS04G0586500 PROTEIN"/>
    <property type="match status" value="1"/>
</dbReference>
<dbReference type="PANTHER" id="PTHR34590">
    <property type="entry name" value="OS03G0124300 PROTEIN-RELATED"/>
    <property type="match status" value="1"/>
</dbReference>
<dbReference type="InterPro" id="IPR000719">
    <property type="entry name" value="Prot_kinase_dom"/>
</dbReference>
<keyword evidence="3" id="KW-0547">Nucleotide-binding</keyword>
<evidence type="ECO:0000259" key="7">
    <source>
        <dbReference type="PROSITE" id="PS50011"/>
    </source>
</evidence>
<keyword evidence="2" id="KW-0808">Transferase</keyword>
<keyword evidence="5" id="KW-0067">ATP-binding</keyword>
<dbReference type="GO" id="GO:0004674">
    <property type="term" value="F:protein serine/threonine kinase activity"/>
    <property type="evidence" value="ECO:0007669"/>
    <property type="project" value="UniProtKB-KW"/>
</dbReference>
<protein>
    <submittedName>
        <fullName evidence="8">Receptor-like protein kinase FERONIA</fullName>
    </submittedName>
</protein>
<dbReference type="Gene3D" id="2.60.120.430">
    <property type="entry name" value="Galactose-binding lectin"/>
    <property type="match status" value="1"/>
</dbReference>
<evidence type="ECO:0000256" key="2">
    <source>
        <dbReference type="ARBA" id="ARBA00022679"/>
    </source>
</evidence>
<evidence type="ECO:0000256" key="1">
    <source>
        <dbReference type="ARBA" id="ARBA00022527"/>
    </source>
</evidence>
<dbReference type="AlphaFoldDB" id="A0AAV8GJK0"/>
<dbReference type="PROSITE" id="PS50011">
    <property type="entry name" value="PROTEIN_KINASE_DOM"/>
    <property type="match status" value="1"/>
</dbReference>
<keyword evidence="6" id="KW-0812">Transmembrane</keyword>
<keyword evidence="6" id="KW-0472">Membrane</keyword>
<evidence type="ECO:0000256" key="3">
    <source>
        <dbReference type="ARBA" id="ARBA00022741"/>
    </source>
</evidence>
<evidence type="ECO:0000313" key="8">
    <source>
        <dbReference type="EMBL" id="KAJ4805124.1"/>
    </source>
</evidence>
<dbReference type="InterPro" id="IPR001245">
    <property type="entry name" value="Ser-Thr/Tyr_kinase_cat_dom"/>
</dbReference>
<dbReference type="Gene3D" id="3.30.200.20">
    <property type="entry name" value="Phosphorylase Kinase, domain 1"/>
    <property type="match status" value="1"/>
</dbReference>
<gene>
    <name evidence="8" type="ORF">LUZ62_017690</name>
</gene>